<dbReference type="GO" id="GO:0046685">
    <property type="term" value="P:response to arsenic-containing substance"/>
    <property type="evidence" value="ECO:0007669"/>
    <property type="project" value="UniProtKB-KW"/>
</dbReference>
<sequence>MPPLLPLQLFKNLSDETRLSLVLLLREKGELCVCELVYILKETQPKISRHLALLRESGLLIDRRDGKWIHYRLSPHMPAWAAAIIEQAYLCQRDDILHLSQQAERDNATTNGKAVCM</sequence>
<keyword evidence="2" id="KW-0059">Arsenical resistance</keyword>
<feature type="domain" description="HTH arsR-type" evidence="7">
    <location>
        <begin position="1"/>
        <end position="92"/>
    </location>
</feature>
<dbReference type="Pfam" id="PF01022">
    <property type="entry name" value="HTH_5"/>
    <property type="match status" value="1"/>
</dbReference>
<reference evidence="9" key="1">
    <citation type="submission" date="2015-11" db="EMBL/GenBank/DDBJ databases">
        <authorList>
            <person name="Blom J."/>
        </authorList>
    </citation>
    <scope>NUCLEOTIDE SEQUENCE [LARGE SCALE GENOMIC DNA]</scope>
    <source>
        <plasmid evidence="9">pEM02</plasmid>
    </source>
</reference>
<evidence type="ECO:0000313" key="8">
    <source>
        <dbReference type="EMBL" id="CUU26275.1"/>
    </source>
</evidence>
<proteinExistence type="predicted"/>
<evidence type="ECO:0000256" key="6">
    <source>
        <dbReference type="ARBA" id="ARBA00039566"/>
    </source>
</evidence>
<geneLocation type="plasmid" evidence="9">
    <name>pEM02</name>
</geneLocation>
<evidence type="ECO:0000256" key="5">
    <source>
        <dbReference type="ARBA" id="ARBA00023163"/>
    </source>
</evidence>
<dbReference type="PROSITE" id="PS50987">
    <property type="entry name" value="HTH_ARSR_2"/>
    <property type="match status" value="1"/>
</dbReference>
<keyword evidence="3" id="KW-0805">Transcription regulation</keyword>
<dbReference type="FunFam" id="1.10.10.10:FF:000279">
    <property type="entry name" value="Transcriptional regulator, ArsR family"/>
    <property type="match status" value="1"/>
</dbReference>
<evidence type="ECO:0000313" key="9">
    <source>
        <dbReference type="Proteomes" id="UP000059419"/>
    </source>
</evidence>
<evidence type="ECO:0000256" key="4">
    <source>
        <dbReference type="ARBA" id="ARBA00023125"/>
    </source>
</evidence>
<evidence type="ECO:0000256" key="3">
    <source>
        <dbReference type="ARBA" id="ARBA00023015"/>
    </source>
</evidence>
<evidence type="ECO:0000256" key="1">
    <source>
        <dbReference type="ARBA" id="ARBA00011432"/>
    </source>
</evidence>
<comment type="subunit">
    <text evidence="1">Binds DNA as a homodimer.</text>
</comment>
<name>A0A0U5LC42_9GAMM</name>
<keyword evidence="5" id="KW-0804">Transcription</keyword>
<dbReference type="CDD" id="cd00090">
    <property type="entry name" value="HTH_ARSR"/>
    <property type="match status" value="1"/>
</dbReference>
<dbReference type="NCBIfam" id="NF007528">
    <property type="entry name" value="PRK10141.1"/>
    <property type="match status" value="1"/>
</dbReference>
<dbReference type="PANTHER" id="PTHR33154">
    <property type="entry name" value="TRANSCRIPTIONAL REGULATOR, ARSR FAMILY"/>
    <property type="match status" value="1"/>
</dbReference>
<dbReference type="InterPro" id="IPR036388">
    <property type="entry name" value="WH-like_DNA-bd_sf"/>
</dbReference>
<evidence type="ECO:0000259" key="7">
    <source>
        <dbReference type="PROSITE" id="PS50987"/>
    </source>
</evidence>
<dbReference type="InterPro" id="IPR011991">
    <property type="entry name" value="ArsR-like_HTH"/>
</dbReference>
<dbReference type="AlphaFoldDB" id="A0A0U5LC42"/>
<dbReference type="Proteomes" id="UP000059419">
    <property type="component" value="Plasmid pEM02"/>
</dbReference>
<dbReference type="KEGG" id="ege:EM595_p1028"/>
<organism evidence="8 9">
    <name type="scientific">Duffyella gerundensis</name>
    <dbReference type="NCBI Taxonomy" id="1619313"/>
    <lineage>
        <taxon>Bacteria</taxon>
        <taxon>Pseudomonadati</taxon>
        <taxon>Pseudomonadota</taxon>
        <taxon>Gammaproteobacteria</taxon>
        <taxon>Enterobacterales</taxon>
        <taxon>Erwiniaceae</taxon>
        <taxon>Duffyella</taxon>
    </lineage>
</organism>
<dbReference type="GO" id="GO:0003677">
    <property type="term" value="F:DNA binding"/>
    <property type="evidence" value="ECO:0007669"/>
    <property type="project" value="UniProtKB-KW"/>
</dbReference>
<dbReference type="NCBIfam" id="NF033788">
    <property type="entry name" value="HTH_metalloreg"/>
    <property type="match status" value="1"/>
</dbReference>
<dbReference type="SMART" id="SM00418">
    <property type="entry name" value="HTH_ARSR"/>
    <property type="match status" value="1"/>
</dbReference>
<dbReference type="InterPro" id="IPR051081">
    <property type="entry name" value="HTH_MetalResp_TranReg"/>
</dbReference>
<dbReference type="PATRIC" id="fig|1619313.3.peg.4215"/>
<dbReference type="PRINTS" id="PR00778">
    <property type="entry name" value="HTHARSR"/>
</dbReference>
<evidence type="ECO:0000256" key="2">
    <source>
        <dbReference type="ARBA" id="ARBA00022849"/>
    </source>
</evidence>
<gene>
    <name evidence="8" type="ORF">EM595_p1028</name>
</gene>
<dbReference type="GO" id="GO:0003700">
    <property type="term" value="F:DNA-binding transcription factor activity"/>
    <property type="evidence" value="ECO:0007669"/>
    <property type="project" value="InterPro"/>
</dbReference>
<dbReference type="EMBL" id="LN907829">
    <property type="protein sequence ID" value="CUU26275.1"/>
    <property type="molecule type" value="Genomic_DNA"/>
</dbReference>
<keyword evidence="4" id="KW-0238">DNA-binding</keyword>
<dbReference type="PANTHER" id="PTHR33154:SF18">
    <property type="entry name" value="ARSENICAL RESISTANCE OPERON REPRESSOR"/>
    <property type="match status" value="1"/>
</dbReference>
<dbReference type="Gene3D" id="1.10.10.10">
    <property type="entry name" value="Winged helix-like DNA-binding domain superfamily/Winged helix DNA-binding domain"/>
    <property type="match status" value="1"/>
</dbReference>
<protein>
    <recommendedName>
        <fullName evidence="6">Arsenical resistance operon repressor</fullName>
    </recommendedName>
</protein>
<dbReference type="RefSeq" id="WP_067437115.1">
    <property type="nucleotide sequence ID" value="NZ_JACSXD010000012.1"/>
</dbReference>
<dbReference type="InterPro" id="IPR001845">
    <property type="entry name" value="HTH_ArsR_DNA-bd_dom"/>
</dbReference>
<accession>A0A0U5LC42</accession>
<keyword evidence="9" id="KW-1185">Reference proteome</keyword>
<dbReference type="InterPro" id="IPR036390">
    <property type="entry name" value="WH_DNA-bd_sf"/>
</dbReference>
<dbReference type="OrthoDB" id="9793058at2"/>
<dbReference type="SUPFAM" id="SSF46785">
    <property type="entry name" value="Winged helix' DNA-binding domain"/>
    <property type="match status" value="1"/>
</dbReference>